<gene>
    <name evidence="1" type="ORF">LBBP_01947</name>
</gene>
<dbReference type="Proteomes" id="UP000058857">
    <property type="component" value="Chromosome 1"/>
</dbReference>
<evidence type="ECO:0000313" key="2">
    <source>
        <dbReference type="Proteomes" id="UP000058857"/>
    </source>
</evidence>
<reference evidence="1 2" key="1">
    <citation type="journal article" date="2015" name="PLoS Negl. Trop. Dis.">
        <title>Distribution of Plasmids in Distinct Leptospira Pathogenic Species.</title>
        <authorList>
            <person name="Wang Y."/>
            <person name="Zhuang X."/>
            <person name="Zhong Y."/>
            <person name="Zhang C."/>
            <person name="Zhang Y."/>
            <person name="Zeng L."/>
            <person name="Zhu Y."/>
            <person name="He P."/>
            <person name="Dong K."/>
            <person name="Pal U."/>
            <person name="Guo X."/>
            <person name="Qin J."/>
        </authorList>
    </citation>
    <scope>NUCLEOTIDE SEQUENCE [LARGE SCALE GENOMIC DNA]</scope>
    <source>
        <strain evidence="1 2">56604</strain>
    </source>
</reference>
<dbReference type="EMBL" id="CP012029">
    <property type="protein sequence ID" value="ALO26222.1"/>
    <property type="molecule type" value="Genomic_DNA"/>
</dbReference>
<proteinExistence type="predicted"/>
<protein>
    <submittedName>
        <fullName evidence="1">Uncharacterized protein</fullName>
    </submittedName>
</protein>
<dbReference type="AlphaFoldDB" id="A0A0S2IRE0"/>
<dbReference type="PATRIC" id="fig|280505.15.peg.1909"/>
<organism evidence="1">
    <name type="scientific">Leptospira borgpetersenii serovar Ballum</name>
    <dbReference type="NCBI Taxonomy" id="280505"/>
    <lineage>
        <taxon>Bacteria</taxon>
        <taxon>Pseudomonadati</taxon>
        <taxon>Spirochaetota</taxon>
        <taxon>Spirochaetia</taxon>
        <taxon>Leptospirales</taxon>
        <taxon>Leptospiraceae</taxon>
        <taxon>Leptospira</taxon>
    </lineage>
</organism>
<sequence length="46" mass="5600">MPIAEIHEGRIFCRFFSLKSSEIQYRKDYHNSGRLSEWIWVFGMSF</sequence>
<accession>A0A0S2IRE0</accession>
<name>A0A0S2IRE0_LEPBO</name>
<evidence type="ECO:0000313" key="1">
    <source>
        <dbReference type="EMBL" id="ALO26222.1"/>
    </source>
</evidence>